<dbReference type="KEGG" id="tai:Taci_1465"/>
<dbReference type="PANTHER" id="PTHR28259">
    <property type="entry name" value="FLUORIDE EXPORT PROTEIN 1-RELATED"/>
    <property type="match status" value="1"/>
</dbReference>
<dbReference type="GO" id="GO:0062054">
    <property type="term" value="F:fluoride channel activity"/>
    <property type="evidence" value="ECO:0007669"/>
    <property type="project" value="UniProtKB-UniRule"/>
</dbReference>
<keyword evidence="9" id="KW-0406">Ion transport</keyword>
<feature type="transmembrane region" description="Helical" evidence="9">
    <location>
        <begin position="32"/>
        <end position="54"/>
    </location>
</feature>
<dbReference type="GO" id="GO:0140114">
    <property type="term" value="P:cellular detoxification of fluoride"/>
    <property type="evidence" value="ECO:0007669"/>
    <property type="project" value="UniProtKB-UniRule"/>
</dbReference>
<evidence type="ECO:0000256" key="4">
    <source>
        <dbReference type="ARBA" id="ARBA00022989"/>
    </source>
</evidence>
<accession>D1B6Q4</accession>
<evidence type="ECO:0000256" key="5">
    <source>
        <dbReference type="ARBA" id="ARBA00023136"/>
    </source>
</evidence>
<keyword evidence="9" id="KW-0997">Cell inner membrane</keyword>
<dbReference type="NCBIfam" id="TIGR00494">
    <property type="entry name" value="crcB"/>
    <property type="match status" value="1"/>
</dbReference>
<comment type="similarity">
    <text evidence="7 9">Belongs to the fluoride channel Fluc/FEX (TC 1.A.43) family.</text>
</comment>
<dbReference type="HAMAP" id="MF_00454">
    <property type="entry name" value="FluC"/>
    <property type="match status" value="1"/>
</dbReference>
<keyword evidence="6 9" id="KW-0407">Ion channel</keyword>
<evidence type="ECO:0000313" key="11">
    <source>
        <dbReference type="Proteomes" id="UP000002030"/>
    </source>
</evidence>
<keyword evidence="9" id="KW-0813">Transport</keyword>
<evidence type="ECO:0000313" key="10">
    <source>
        <dbReference type="EMBL" id="ACZ19695.1"/>
    </source>
</evidence>
<keyword evidence="2 9" id="KW-1003">Cell membrane</keyword>
<dbReference type="STRING" id="525903.Taci_1465"/>
<keyword evidence="4 9" id="KW-1133">Transmembrane helix</keyword>
<gene>
    <name evidence="9" type="primary">fluC</name>
    <name evidence="9" type="synonym">crcB</name>
    <name evidence="10" type="ordered locus">Taci_1465</name>
</gene>
<dbReference type="HOGENOM" id="CLU_114342_3_0_0"/>
<evidence type="ECO:0000256" key="3">
    <source>
        <dbReference type="ARBA" id="ARBA00022692"/>
    </source>
</evidence>
<keyword evidence="11" id="KW-1185">Reference proteome</keyword>
<feature type="binding site" evidence="9">
    <location>
        <position position="77"/>
    </location>
    <ligand>
        <name>Na(+)</name>
        <dbReference type="ChEBI" id="CHEBI:29101"/>
        <note>structural</note>
    </ligand>
</feature>
<comment type="function">
    <text evidence="9">Fluoride-specific ion channel. Important for reducing fluoride concentration in the cell, thus reducing its toxicity.</text>
</comment>
<evidence type="ECO:0000256" key="8">
    <source>
        <dbReference type="ARBA" id="ARBA00035585"/>
    </source>
</evidence>
<dbReference type="GO" id="GO:0005886">
    <property type="term" value="C:plasma membrane"/>
    <property type="evidence" value="ECO:0007669"/>
    <property type="project" value="UniProtKB-SubCell"/>
</dbReference>
<feature type="transmembrane region" description="Helical" evidence="9">
    <location>
        <begin position="66"/>
        <end position="84"/>
    </location>
</feature>
<dbReference type="Pfam" id="PF02537">
    <property type="entry name" value="CRCB"/>
    <property type="match status" value="1"/>
</dbReference>
<dbReference type="Proteomes" id="UP000002030">
    <property type="component" value="Chromosome"/>
</dbReference>
<dbReference type="eggNOG" id="COG0239">
    <property type="taxonomic scope" value="Bacteria"/>
</dbReference>
<dbReference type="RefSeq" id="WP_012870206.1">
    <property type="nucleotide sequence ID" value="NC_013522.1"/>
</dbReference>
<comment type="subcellular location">
    <subcellularLocation>
        <location evidence="9">Cell inner membrane</location>
        <topology evidence="9">Multi-pass membrane protein</topology>
    </subcellularLocation>
    <subcellularLocation>
        <location evidence="1">Cell membrane</location>
        <topology evidence="1">Multi-pass membrane protein</topology>
    </subcellularLocation>
</comment>
<dbReference type="PANTHER" id="PTHR28259:SF1">
    <property type="entry name" value="FLUORIDE EXPORT PROTEIN 1-RELATED"/>
    <property type="match status" value="1"/>
</dbReference>
<dbReference type="GO" id="GO:0046872">
    <property type="term" value="F:metal ion binding"/>
    <property type="evidence" value="ECO:0007669"/>
    <property type="project" value="UniProtKB-KW"/>
</dbReference>
<comment type="catalytic activity">
    <reaction evidence="8">
        <text>fluoride(in) = fluoride(out)</text>
        <dbReference type="Rhea" id="RHEA:76159"/>
        <dbReference type="ChEBI" id="CHEBI:17051"/>
    </reaction>
    <physiologicalReaction direction="left-to-right" evidence="8">
        <dbReference type="Rhea" id="RHEA:76160"/>
    </physiologicalReaction>
</comment>
<name>D1B6Q4_THEAS</name>
<feature type="transmembrane region" description="Helical" evidence="9">
    <location>
        <begin position="96"/>
        <end position="122"/>
    </location>
</feature>
<feature type="binding site" evidence="9">
    <location>
        <position position="74"/>
    </location>
    <ligand>
        <name>Na(+)</name>
        <dbReference type="ChEBI" id="CHEBI:29101"/>
        <note>structural</note>
    </ligand>
</feature>
<evidence type="ECO:0000256" key="1">
    <source>
        <dbReference type="ARBA" id="ARBA00004651"/>
    </source>
</evidence>
<proteinExistence type="inferred from homology"/>
<comment type="activity regulation">
    <text evidence="9">Na(+) is not transported, but it plays an essential structural role and its presence is essential for fluoride channel function.</text>
</comment>
<evidence type="ECO:0000256" key="6">
    <source>
        <dbReference type="ARBA" id="ARBA00023303"/>
    </source>
</evidence>
<keyword evidence="9" id="KW-0479">Metal-binding</keyword>
<organism evidence="10 11">
    <name type="scientific">Thermanaerovibrio acidaminovorans (strain ATCC 49978 / DSM 6589 / Su883)</name>
    <name type="common">Selenomonas acidaminovorans</name>
    <dbReference type="NCBI Taxonomy" id="525903"/>
    <lineage>
        <taxon>Bacteria</taxon>
        <taxon>Thermotogati</taxon>
        <taxon>Synergistota</taxon>
        <taxon>Synergistia</taxon>
        <taxon>Synergistales</taxon>
        <taxon>Synergistaceae</taxon>
        <taxon>Thermanaerovibrio</taxon>
    </lineage>
</organism>
<protein>
    <recommendedName>
        <fullName evidence="9">Fluoride-specific ion channel FluC</fullName>
    </recommendedName>
</protein>
<dbReference type="EnsemblBacteria" id="ACZ19695">
    <property type="protein sequence ID" value="ACZ19695"/>
    <property type="gene ID" value="Taci_1465"/>
</dbReference>
<dbReference type="OrthoDB" id="9806299at2"/>
<keyword evidence="9" id="KW-0915">Sodium</keyword>
<dbReference type="AlphaFoldDB" id="D1B6Q4"/>
<evidence type="ECO:0000256" key="2">
    <source>
        <dbReference type="ARBA" id="ARBA00022475"/>
    </source>
</evidence>
<keyword evidence="5 9" id="KW-0472">Membrane</keyword>
<evidence type="ECO:0000256" key="7">
    <source>
        <dbReference type="ARBA" id="ARBA00035120"/>
    </source>
</evidence>
<evidence type="ECO:0000256" key="9">
    <source>
        <dbReference type="HAMAP-Rule" id="MF_00454"/>
    </source>
</evidence>
<dbReference type="InterPro" id="IPR003691">
    <property type="entry name" value="FluC"/>
</dbReference>
<reference evidence="10 11" key="1">
    <citation type="journal article" date="2009" name="Stand. Genomic Sci.">
        <title>Complete genome sequence of Thermanaerovibrio acidaminovorans type strain (Su883).</title>
        <authorList>
            <person name="Chovatia M."/>
            <person name="Sikorski J."/>
            <person name="Schroder M."/>
            <person name="Lapidus A."/>
            <person name="Nolan M."/>
            <person name="Tice H."/>
            <person name="Glavina Del Rio T."/>
            <person name="Copeland A."/>
            <person name="Cheng J.F."/>
            <person name="Lucas S."/>
            <person name="Chen F."/>
            <person name="Bruce D."/>
            <person name="Goodwin L."/>
            <person name="Pitluck S."/>
            <person name="Ivanova N."/>
            <person name="Mavromatis K."/>
            <person name="Ovchinnikova G."/>
            <person name="Pati A."/>
            <person name="Chen A."/>
            <person name="Palaniappan K."/>
            <person name="Land M."/>
            <person name="Hauser L."/>
            <person name="Chang Y.J."/>
            <person name="Jeffries C.D."/>
            <person name="Chain P."/>
            <person name="Saunders E."/>
            <person name="Detter J.C."/>
            <person name="Brettin T."/>
            <person name="Rohde M."/>
            <person name="Goker M."/>
            <person name="Spring S."/>
            <person name="Bristow J."/>
            <person name="Markowitz V."/>
            <person name="Hugenholtz P."/>
            <person name="Kyrpides N.C."/>
            <person name="Klenk H.P."/>
            <person name="Eisen J.A."/>
        </authorList>
    </citation>
    <scope>NUCLEOTIDE SEQUENCE [LARGE SCALE GENOMIC DNA]</scope>
    <source>
        <strain evidence="11">ATCC 49978 / DSM 6589 / Su883</strain>
    </source>
</reference>
<sequence>MEALYVALGGGAGALARYLMSTGVQQRVNGVGFPVGTVVVNIVGCFLAGFVWTLLSYREVDHHIRLALMVGFLGGFTTFSSFALETVNMLRQSNPFYAVLNVLIQNGAGILSLWMGALVGGFTG</sequence>
<dbReference type="EMBL" id="CP001818">
    <property type="protein sequence ID" value="ACZ19695.1"/>
    <property type="molecule type" value="Genomic_DNA"/>
</dbReference>
<keyword evidence="3 9" id="KW-0812">Transmembrane</keyword>